<feature type="domain" description="Aminotransferase class I/classII large" evidence="7">
    <location>
        <begin position="12"/>
        <end position="275"/>
    </location>
</feature>
<accession>A0ABS5MN18</accession>
<comment type="cofactor">
    <cofactor evidence="1 6">
        <name>pyridoxal 5'-phosphate</name>
        <dbReference type="ChEBI" id="CHEBI:597326"/>
    </cofactor>
</comment>
<name>A0ABS5MN18_9STAP</name>
<keyword evidence="9" id="KW-1185">Reference proteome</keyword>
<dbReference type="InterPro" id="IPR015422">
    <property type="entry name" value="PyrdxlP-dep_Trfase_small"/>
</dbReference>
<keyword evidence="5 6" id="KW-0663">Pyridoxal phosphate</keyword>
<dbReference type="CDD" id="cd00609">
    <property type="entry name" value="AAT_like"/>
    <property type="match status" value="1"/>
</dbReference>
<reference evidence="8 9" key="1">
    <citation type="submission" date="2021-05" db="EMBL/GenBank/DDBJ databases">
        <title>Staphylococcus fleurettii isolated from lake water in First Nation community in Manitoba, Canada.</title>
        <authorList>
            <person name="Bashar S."/>
            <person name="Murdock A."/>
            <person name="Patidar R."/>
            <person name="Golding G."/>
            <person name="Farenhorst A."/>
            <person name="Kumar A."/>
        </authorList>
    </citation>
    <scope>NUCLEOTIDE SEQUENCE [LARGE SCALE GENOMIC DNA]</scope>
    <source>
        <strain evidence="8 9">SF002</strain>
    </source>
</reference>
<organism evidence="8 9">
    <name type="scientific">Mammaliicoccus fleurettii</name>
    <dbReference type="NCBI Taxonomy" id="150056"/>
    <lineage>
        <taxon>Bacteria</taxon>
        <taxon>Bacillati</taxon>
        <taxon>Bacillota</taxon>
        <taxon>Bacilli</taxon>
        <taxon>Bacillales</taxon>
        <taxon>Staphylococcaceae</taxon>
        <taxon>Mammaliicoccus</taxon>
    </lineage>
</organism>
<evidence type="ECO:0000313" key="8">
    <source>
        <dbReference type="EMBL" id="MBS3697283.1"/>
    </source>
</evidence>
<evidence type="ECO:0000259" key="7">
    <source>
        <dbReference type="Pfam" id="PF00155"/>
    </source>
</evidence>
<evidence type="ECO:0000256" key="4">
    <source>
        <dbReference type="ARBA" id="ARBA00022679"/>
    </source>
</evidence>
<dbReference type="Pfam" id="PF00155">
    <property type="entry name" value="Aminotran_1_2"/>
    <property type="match status" value="1"/>
</dbReference>
<sequence length="336" mass="38750">MIRINKNESPIPALDEEILKEIISNSDFNFYPDEEYDAFINAYANYYQLSPNQISAANGSDEWIQKCMIALPDGPVLTLNPDFFMYTAYAHQINRPIHYVDAEQDYTFSLDKIKNEIRRIKPAFFIMSVPHNPSGIQYSPEFLEEISELMKEIGGYFVIDEAYLDFGDAYEIELKDHIIQMRTLSKAFALAGLRVGIVISTKKTIQTLNSIAHPYPLNTLTLTIATALFNDKNLVSSLLNRQRQLCVKLRTIFENNVSDIINVLPSKTNFVLTYGNLAQDLGKYIYSKGFLPRFYDEPNMKQTVRYSIATEPQLEDLEKVVKEWRQRYDLSKSKIN</sequence>
<dbReference type="Gene3D" id="3.40.640.10">
    <property type="entry name" value="Type I PLP-dependent aspartate aminotransferase-like (Major domain)"/>
    <property type="match status" value="1"/>
</dbReference>
<dbReference type="InterPro" id="IPR015421">
    <property type="entry name" value="PyrdxlP-dep_Trfase_major"/>
</dbReference>
<proteinExistence type="inferred from homology"/>
<evidence type="ECO:0000256" key="3">
    <source>
        <dbReference type="ARBA" id="ARBA00022576"/>
    </source>
</evidence>
<dbReference type="PROSITE" id="PS00599">
    <property type="entry name" value="AA_TRANSFER_CLASS_2"/>
    <property type="match status" value="1"/>
</dbReference>
<dbReference type="Proteomes" id="UP000681586">
    <property type="component" value="Unassembled WGS sequence"/>
</dbReference>
<keyword evidence="4" id="KW-0808">Transferase</keyword>
<dbReference type="InterPro" id="IPR004839">
    <property type="entry name" value="Aminotransferase_I/II_large"/>
</dbReference>
<evidence type="ECO:0000256" key="2">
    <source>
        <dbReference type="ARBA" id="ARBA00015148"/>
    </source>
</evidence>
<evidence type="ECO:0000256" key="5">
    <source>
        <dbReference type="ARBA" id="ARBA00022898"/>
    </source>
</evidence>
<protein>
    <recommendedName>
        <fullName evidence="2">Putative pyridoxal phosphate-dependent acyltransferase</fullName>
    </recommendedName>
</protein>
<dbReference type="PANTHER" id="PTHR42885">
    <property type="entry name" value="HISTIDINOL-PHOSPHATE AMINOTRANSFERASE-RELATED"/>
    <property type="match status" value="1"/>
</dbReference>
<keyword evidence="3 8" id="KW-0032">Aminotransferase</keyword>
<dbReference type="InterPro" id="IPR015424">
    <property type="entry name" value="PyrdxlP-dep_Trfase"/>
</dbReference>
<dbReference type="InterPro" id="IPR001917">
    <property type="entry name" value="Aminotrans_II_pyridoxalP_BS"/>
</dbReference>
<dbReference type="EMBL" id="JAGXBM010000009">
    <property type="protein sequence ID" value="MBS3697283.1"/>
    <property type="molecule type" value="Genomic_DNA"/>
</dbReference>
<comment type="caution">
    <text evidence="8">The sequence shown here is derived from an EMBL/GenBank/DDBJ whole genome shotgun (WGS) entry which is preliminary data.</text>
</comment>
<dbReference type="SUPFAM" id="SSF53383">
    <property type="entry name" value="PLP-dependent transferases"/>
    <property type="match status" value="1"/>
</dbReference>
<dbReference type="PANTHER" id="PTHR42885:SF2">
    <property type="entry name" value="HISTIDINOL-PHOSPHATE AMINOTRANSFERASE"/>
    <property type="match status" value="1"/>
</dbReference>
<dbReference type="RefSeq" id="WP_107509916.1">
    <property type="nucleotide sequence ID" value="NZ_JAEPSA010000011.1"/>
</dbReference>
<evidence type="ECO:0000256" key="6">
    <source>
        <dbReference type="RuleBase" id="RU003693"/>
    </source>
</evidence>
<evidence type="ECO:0000313" key="9">
    <source>
        <dbReference type="Proteomes" id="UP000681586"/>
    </source>
</evidence>
<gene>
    <name evidence="8" type="ORF">JJQ58_07370</name>
</gene>
<dbReference type="Gene3D" id="3.90.1150.10">
    <property type="entry name" value="Aspartate Aminotransferase, domain 1"/>
    <property type="match status" value="1"/>
</dbReference>
<evidence type="ECO:0000256" key="1">
    <source>
        <dbReference type="ARBA" id="ARBA00001933"/>
    </source>
</evidence>
<comment type="similarity">
    <text evidence="6">Belongs to the class-II pyridoxal-phosphate-dependent aminotransferase family.</text>
</comment>
<dbReference type="GO" id="GO:0008483">
    <property type="term" value="F:transaminase activity"/>
    <property type="evidence" value="ECO:0007669"/>
    <property type="project" value="UniProtKB-KW"/>
</dbReference>